<keyword evidence="3" id="KW-0813">Transport</keyword>
<feature type="transmembrane region" description="Helical" evidence="12">
    <location>
        <begin position="281"/>
        <end position="303"/>
    </location>
</feature>
<evidence type="ECO:0000256" key="7">
    <source>
        <dbReference type="ARBA" id="ARBA00022840"/>
    </source>
</evidence>
<feature type="transmembrane region" description="Helical" evidence="12">
    <location>
        <begin position="392"/>
        <end position="414"/>
    </location>
</feature>
<feature type="domain" description="ABC transporter" evidence="13">
    <location>
        <begin position="508"/>
        <end position="735"/>
    </location>
</feature>
<dbReference type="SMART" id="SM00382">
    <property type="entry name" value="AAA"/>
    <property type="match status" value="2"/>
</dbReference>
<feature type="transmembrane region" description="Helical" evidence="12">
    <location>
        <begin position="810"/>
        <end position="834"/>
    </location>
</feature>
<feature type="region of interest" description="Disordered" evidence="11">
    <location>
        <begin position="1"/>
        <end position="38"/>
    </location>
</feature>
<dbReference type="GO" id="GO:0000329">
    <property type="term" value="C:fungal-type vacuole membrane"/>
    <property type="evidence" value="ECO:0007669"/>
    <property type="project" value="UniProtKB-ARBA"/>
</dbReference>
<dbReference type="Pfam" id="PF00005">
    <property type="entry name" value="ABC_tran"/>
    <property type="match status" value="2"/>
</dbReference>
<dbReference type="GO" id="GO:0005886">
    <property type="term" value="C:plasma membrane"/>
    <property type="evidence" value="ECO:0007669"/>
    <property type="project" value="TreeGrafter"/>
</dbReference>
<comment type="similarity">
    <text evidence="2">Belongs to the ABC transporter superfamily. ABCC family. Conjugate transporter (TC 3.A.1.208) subfamily.</text>
</comment>
<evidence type="ECO:0000256" key="4">
    <source>
        <dbReference type="ARBA" id="ARBA00022692"/>
    </source>
</evidence>
<dbReference type="Pfam" id="PF00664">
    <property type="entry name" value="ABC_membrane"/>
    <property type="match status" value="2"/>
</dbReference>
<dbReference type="PROSITE" id="PS50929">
    <property type="entry name" value="ABC_TM1F"/>
    <property type="match status" value="2"/>
</dbReference>
<dbReference type="InterPro" id="IPR017871">
    <property type="entry name" value="ABC_transporter-like_CS"/>
</dbReference>
<feature type="transmembrane region" description="Helical" evidence="12">
    <location>
        <begin position="927"/>
        <end position="943"/>
    </location>
</feature>
<feature type="coiled-coil region" evidence="10">
    <location>
        <begin position="725"/>
        <end position="778"/>
    </location>
</feature>
<dbReference type="SUPFAM" id="SSF52540">
    <property type="entry name" value="P-loop containing nucleoside triphosphate hydrolases"/>
    <property type="match status" value="2"/>
</dbReference>
<feature type="domain" description="ABC transporter" evidence="13">
    <location>
        <begin position="1129"/>
        <end position="1378"/>
    </location>
</feature>
<dbReference type="SUPFAM" id="SSF90123">
    <property type="entry name" value="ABC transporter transmembrane region"/>
    <property type="match status" value="2"/>
</dbReference>
<name>A0A5P8N9M2_9ASCO</name>
<feature type="transmembrane region" description="Helical" evidence="12">
    <location>
        <begin position="854"/>
        <end position="876"/>
    </location>
</feature>
<dbReference type="FunFam" id="3.40.50.300:FF:001750">
    <property type="entry name" value="ATP-binding cassette transporter"/>
    <property type="match status" value="1"/>
</dbReference>
<evidence type="ECO:0000256" key="1">
    <source>
        <dbReference type="ARBA" id="ARBA00004141"/>
    </source>
</evidence>
<keyword evidence="7" id="KW-0067">ATP-binding</keyword>
<evidence type="ECO:0000256" key="3">
    <source>
        <dbReference type="ARBA" id="ARBA00022448"/>
    </source>
</evidence>
<evidence type="ECO:0000256" key="2">
    <source>
        <dbReference type="ARBA" id="ARBA00009726"/>
    </source>
</evidence>
<dbReference type="InterPro" id="IPR003439">
    <property type="entry name" value="ABC_transporter-like_ATP-bd"/>
</dbReference>
<comment type="subcellular location">
    <subcellularLocation>
        <location evidence="1">Membrane</location>
        <topology evidence="1">Multi-pass membrane protein</topology>
    </subcellularLocation>
</comment>
<dbReference type="PROSITE" id="PS50893">
    <property type="entry name" value="ABC_TRANSPORTER_2"/>
    <property type="match status" value="2"/>
</dbReference>
<dbReference type="InterPro" id="IPR036640">
    <property type="entry name" value="ABC1_TM_sf"/>
</dbReference>
<feature type="compositionally biased region" description="Basic and acidic residues" evidence="11">
    <location>
        <begin position="1"/>
        <end position="17"/>
    </location>
</feature>
<dbReference type="PROSITE" id="PS00211">
    <property type="entry name" value="ABC_TRANSPORTER_1"/>
    <property type="match status" value="2"/>
</dbReference>
<dbReference type="GO" id="GO:0016887">
    <property type="term" value="F:ATP hydrolysis activity"/>
    <property type="evidence" value="ECO:0007669"/>
    <property type="project" value="InterPro"/>
</dbReference>
<dbReference type="InterPro" id="IPR050173">
    <property type="entry name" value="ABC_transporter_C-like"/>
</dbReference>
<reference evidence="15" key="1">
    <citation type="journal article" date="2019" name="Front. Microbiol.">
        <title>An Overview of Genes From Cyberlindnera americana, a Symbiont Yeast Isolated From the Gut of the Bark Beetle Dendroctonus rhizophagus (Curculionidae: Scolytinae), Involved in the Detoxification Process Using Genome and Transcriptome Data.</title>
        <authorList>
            <person name="Soto-Robles L.V."/>
            <person name="Torres-Banda V."/>
            <person name="Rivera-Orduna F.N."/>
            <person name="Curiel-Quesada E."/>
            <person name="Hidalgo-Lara M.E."/>
            <person name="Zuniga G."/>
        </authorList>
    </citation>
    <scope>NUCLEOTIDE SEQUENCE</scope>
    <source>
        <strain evidence="15">ChDrAdgY46</strain>
    </source>
</reference>
<dbReference type="InterPro" id="IPR027417">
    <property type="entry name" value="P-loop_NTPase"/>
</dbReference>
<evidence type="ECO:0000259" key="13">
    <source>
        <dbReference type="PROSITE" id="PS50893"/>
    </source>
</evidence>
<dbReference type="GO" id="GO:0005524">
    <property type="term" value="F:ATP binding"/>
    <property type="evidence" value="ECO:0007669"/>
    <property type="project" value="UniProtKB-KW"/>
</dbReference>
<sequence length="1387" mass="154850">MGLFSKEKTTVSEKSTDSQDIENQKNSSLTSTTEEISSLSESEYNKLQSKIYTRKGNPIIKLLTQTYEPRPITQNEEIYPYLTANWFSLLTFQWASDMINRGHLRRVEEEDLYKLGGDLAVGDMTTRFEANLLRRIEEHRGKHPEDAQWSKWVLVLALNDTFKKRFWYVSGIGKVIADVSQVTTPLLVRKLVQYVQKKSEIDTGVGHAIGFAVGISLMQMVSALSIANYFHGSMVVGAQVKATLMNVIYSKSFKLSTKARFEFPNGKINSLVMTDLNRIDIAVATFHFLWAFPISFGIATAVLCVNLGASGLIGIGIVLTFLCSLVIVNRKLKEWRLRSGVFIDKRVRAINEIISTLKMIKFYCWEKPYYKQIEEYRAEEKKSILKMQLLKAAMNTGVSSVTIMAAMVTFLVMIHVSSNFSAASIFSSITLFNVLRMPLNLIPMASSFAIDALIALSRVSDYLQADEAEDTVERHDLEDSTNAIEVVNATFQWDVEEDESTKMMKETIKAVTTNATEAEEETGEDLSFPGLLNINLSIARGELVILTGSIGTGKTSLLNAIEGSMRKESGDSKIYGSLTFCSYPWVQNATIRDNITFGMPYDPAKYQTVVKACALDVDFKNLPGADMTEVGERGITLSGGQKARINLARAVYADRDIILLDDVLSAVDARVGKHIMDECICGLLANKTRLLATHQLSLIGAANRIIILDGSGSLDVGTQEELLLRSSEFKNLMEYSKEAQEEEEETDKLLIEEEQEIISKQLTQLSRVETTKKEEEDEVVAEGSNQEARSSDAIGFGLYFRYMALGAGKLGYGIIPIFMVVFLLNGFLQVFYSVWLSFWLSGKFNLSQGTNEGIFIMLVFAAAISYAVLFGLMAYVNNNAGLRLFNLSSSRLLKTPMWFMDITPLGRILNRFTKDVDTLDTDMIEQLRLFVTSINTVGATVILCSCYIPWFLIAIPFAGYGYYLIFAYYKQSALDIKRLEANGRSSVFALFNESLSGMKVIKSYASADRFKVQYEHLVDKMNTAYFFTFASQRWLSVRLDVISSMLTLLLSILCVCGVFSVNSASAGLMVSYMVQMCATMSILLRSFTQVENDFNSVERLFEYAYDLPQEPGFDMDEKPEESWPQTGSIDFDDVSLSYREGLPLVLKNVSFSVRGGEKIGVCGRTGAGKSTIMNALFRVSPLSSGKIEVDGLDIGTIGLQDLRTKLSIIPQDPVLFHGTIRKNLDPFGTATDMELWDALRRSWLVEEGASGVGQYVGGETNIKTLHKFHLDQLVEDDGANFSLGERQLLALARALVRNSKVLILDEATSSVDYETDAKIQSTIVNEFGNCTILCIAHRLKTILNYDKILVLDKGEVREYDSPINLFNMGGIFTEMCQRSDITASDFE</sequence>
<dbReference type="CDD" id="cd03244">
    <property type="entry name" value="ABCC_MRP_domain2"/>
    <property type="match status" value="1"/>
</dbReference>
<gene>
    <name evidence="15" type="ORF">g4852</name>
</gene>
<dbReference type="PANTHER" id="PTHR24223:SF456">
    <property type="entry name" value="MULTIDRUG RESISTANCE-ASSOCIATED PROTEIN LETHAL(2)03659"/>
    <property type="match status" value="1"/>
</dbReference>
<dbReference type="EMBL" id="MK890712">
    <property type="protein sequence ID" value="QFR37217.1"/>
    <property type="molecule type" value="Genomic_DNA"/>
</dbReference>
<feature type="compositionally biased region" description="Low complexity" evidence="11">
    <location>
        <begin position="27"/>
        <end position="38"/>
    </location>
</feature>
<dbReference type="InterPro" id="IPR011527">
    <property type="entry name" value="ABC1_TM_dom"/>
</dbReference>
<evidence type="ECO:0000256" key="6">
    <source>
        <dbReference type="ARBA" id="ARBA00022741"/>
    </source>
</evidence>
<evidence type="ECO:0000256" key="8">
    <source>
        <dbReference type="ARBA" id="ARBA00022989"/>
    </source>
</evidence>
<keyword evidence="6" id="KW-0547">Nucleotide-binding</keyword>
<accession>A0A5P8N9M2</accession>
<keyword evidence="5" id="KW-0677">Repeat</keyword>
<dbReference type="Gene3D" id="1.20.1560.10">
    <property type="entry name" value="ABC transporter type 1, transmembrane domain"/>
    <property type="match status" value="2"/>
</dbReference>
<keyword evidence="4 12" id="KW-0812">Transmembrane</keyword>
<dbReference type="CDD" id="cd03250">
    <property type="entry name" value="ABCC_MRP_domain1"/>
    <property type="match status" value="1"/>
</dbReference>
<organism evidence="15">
    <name type="scientific">Cyberlindnera americana</name>
    <dbReference type="NCBI Taxonomy" id="36016"/>
    <lineage>
        <taxon>Eukaryota</taxon>
        <taxon>Fungi</taxon>
        <taxon>Dikarya</taxon>
        <taxon>Ascomycota</taxon>
        <taxon>Saccharomycotina</taxon>
        <taxon>Saccharomycetes</taxon>
        <taxon>Phaffomycetales</taxon>
        <taxon>Phaffomycetaceae</taxon>
        <taxon>Cyberlindnera</taxon>
    </lineage>
</organism>
<evidence type="ECO:0000259" key="14">
    <source>
        <dbReference type="PROSITE" id="PS50929"/>
    </source>
</evidence>
<dbReference type="Gene3D" id="3.40.50.300">
    <property type="entry name" value="P-loop containing nucleotide triphosphate hydrolases"/>
    <property type="match status" value="2"/>
</dbReference>
<dbReference type="PANTHER" id="PTHR24223">
    <property type="entry name" value="ATP-BINDING CASSETTE SUB-FAMILY C"/>
    <property type="match status" value="1"/>
</dbReference>
<dbReference type="InterPro" id="IPR003593">
    <property type="entry name" value="AAA+_ATPase"/>
</dbReference>
<proteinExistence type="inferred from homology"/>
<feature type="transmembrane region" description="Helical" evidence="12">
    <location>
        <begin position="309"/>
        <end position="328"/>
    </location>
</feature>
<dbReference type="FunFam" id="3.40.50.300:FF:000565">
    <property type="entry name" value="ABC bile acid transporter"/>
    <property type="match status" value="1"/>
</dbReference>
<evidence type="ECO:0000256" key="9">
    <source>
        <dbReference type="ARBA" id="ARBA00023136"/>
    </source>
</evidence>
<evidence type="ECO:0000313" key="15">
    <source>
        <dbReference type="EMBL" id="QFR37217.1"/>
    </source>
</evidence>
<evidence type="ECO:0000256" key="12">
    <source>
        <dbReference type="SAM" id="Phobius"/>
    </source>
</evidence>
<dbReference type="GO" id="GO:0008559">
    <property type="term" value="F:ABC-type xenobiotic transporter activity"/>
    <property type="evidence" value="ECO:0007669"/>
    <property type="project" value="TreeGrafter"/>
</dbReference>
<feature type="domain" description="ABC transmembrane type-1" evidence="14">
    <location>
        <begin position="817"/>
        <end position="1092"/>
    </location>
</feature>
<evidence type="ECO:0000256" key="5">
    <source>
        <dbReference type="ARBA" id="ARBA00022737"/>
    </source>
</evidence>
<protein>
    <submittedName>
        <fullName evidence="15">ABC transporter</fullName>
    </submittedName>
</protein>
<keyword evidence="8 12" id="KW-1133">Transmembrane helix</keyword>
<dbReference type="FunFam" id="1.20.1560.10:FF:000013">
    <property type="entry name" value="ABC transporter C family member 2"/>
    <property type="match status" value="1"/>
</dbReference>
<dbReference type="CDD" id="cd18606">
    <property type="entry name" value="ABC_6TM_YOR1_D2_like"/>
    <property type="match status" value="1"/>
</dbReference>
<keyword evidence="10" id="KW-0175">Coiled coil</keyword>
<dbReference type="CDD" id="cd18597">
    <property type="entry name" value="ABC_6TM_YOR1_D1_like"/>
    <property type="match status" value="1"/>
</dbReference>
<feature type="transmembrane region" description="Helical" evidence="12">
    <location>
        <begin position="1041"/>
        <end position="1060"/>
    </location>
</feature>
<evidence type="ECO:0000256" key="10">
    <source>
        <dbReference type="SAM" id="Coils"/>
    </source>
</evidence>
<keyword evidence="9 12" id="KW-0472">Membrane</keyword>
<feature type="domain" description="ABC transmembrane type-1" evidence="14">
    <location>
        <begin position="169"/>
        <end position="451"/>
    </location>
</feature>
<evidence type="ECO:0000256" key="11">
    <source>
        <dbReference type="SAM" id="MobiDB-lite"/>
    </source>
</evidence>
<feature type="transmembrane region" description="Helical" evidence="12">
    <location>
        <begin position="949"/>
        <end position="969"/>
    </location>
</feature>